<evidence type="ECO:0000256" key="1">
    <source>
        <dbReference type="SAM" id="SignalP"/>
    </source>
</evidence>
<proteinExistence type="predicted"/>
<organism evidence="2 3">
    <name type="scientific">Rhizobium meliloti</name>
    <name type="common">Ensifer meliloti</name>
    <name type="synonym">Sinorhizobium meliloti</name>
    <dbReference type="NCBI Taxonomy" id="382"/>
    <lineage>
        <taxon>Bacteria</taxon>
        <taxon>Pseudomonadati</taxon>
        <taxon>Pseudomonadota</taxon>
        <taxon>Alphaproteobacteria</taxon>
        <taxon>Hyphomicrobiales</taxon>
        <taxon>Rhizobiaceae</taxon>
        <taxon>Sinorhizobium/Ensifer group</taxon>
        <taxon>Sinorhizobium</taxon>
    </lineage>
</organism>
<feature type="signal peptide" evidence="1">
    <location>
        <begin position="1"/>
        <end position="17"/>
    </location>
</feature>
<sequence length="172" mass="18899">MKRALILLCLFASPAFANDRNAFEFSAFPAGKTYVGPTRKPDFKARDKEFSSFRTRILEGMKDGPRFAGEYSVIQFGCGTGCSGVVVANNRTGQLYSFPRGGEFNQALTLDFNIDSKLMVARWYTDSFWETCVIESFLMDDGKWIAKDALASKGDGTCSGDVSEGAAKARGY</sequence>
<protein>
    <submittedName>
        <fullName evidence="2">Uncharacterized protein</fullName>
    </submittedName>
</protein>
<feature type="chain" id="PRO_5043679088" evidence="1">
    <location>
        <begin position="18"/>
        <end position="172"/>
    </location>
</feature>
<dbReference type="RefSeq" id="WP_127633153.1">
    <property type="nucleotide sequence ID" value="NZ_CP065022.1"/>
</dbReference>
<reference evidence="2 3" key="1">
    <citation type="journal article" date="2013" name="Genome Biol.">
        <title>Comparative genomics of the core and accessory genomes of 48 Sinorhizobium strains comprising five genospecies.</title>
        <authorList>
            <person name="Sugawara M."/>
            <person name="Epstein B."/>
            <person name="Badgley B.D."/>
            <person name="Unno T."/>
            <person name="Xu L."/>
            <person name="Reese J."/>
            <person name="Gyaneshwar P."/>
            <person name="Denny R."/>
            <person name="Mudge J."/>
            <person name="Bharti A.K."/>
            <person name="Farmer A.D."/>
            <person name="May G.D."/>
            <person name="Woodward J.E."/>
            <person name="Medigue C."/>
            <person name="Vallenet D."/>
            <person name="Lajus A."/>
            <person name="Rouy Z."/>
            <person name="Martinez-Vaz B."/>
            <person name="Tiffin P."/>
            <person name="Young N.D."/>
            <person name="Sadowsky M.J."/>
        </authorList>
    </citation>
    <scope>NUCLEOTIDE SEQUENCE [LARGE SCALE GENOMIC DNA]</scope>
    <source>
        <strain evidence="2 3">N6B1</strain>
    </source>
</reference>
<dbReference type="Proteomes" id="UP000429484">
    <property type="component" value="Unassembled WGS sequence"/>
</dbReference>
<evidence type="ECO:0000313" key="2">
    <source>
        <dbReference type="EMBL" id="MQW31883.1"/>
    </source>
</evidence>
<comment type="caution">
    <text evidence="2">The sequence shown here is derived from an EMBL/GenBank/DDBJ whole genome shotgun (WGS) entry which is preliminary data.</text>
</comment>
<dbReference type="EMBL" id="WISR01000035">
    <property type="protein sequence ID" value="MQW31883.1"/>
    <property type="molecule type" value="Genomic_DNA"/>
</dbReference>
<keyword evidence="1" id="KW-0732">Signal</keyword>
<name>A0AAW9TEE5_RHIML</name>
<evidence type="ECO:0000313" key="3">
    <source>
        <dbReference type="Proteomes" id="UP000429484"/>
    </source>
</evidence>
<accession>A0AAW9TEE5</accession>
<dbReference type="AlphaFoldDB" id="A0AAW9TEE5"/>
<gene>
    <name evidence="2" type="ORF">GHK53_03195</name>
</gene>